<evidence type="ECO:0000313" key="3">
    <source>
        <dbReference type="EMBL" id="SCC82364.1"/>
    </source>
</evidence>
<dbReference type="STRING" id="1653334.GA0071312_3355"/>
<reference evidence="3 5" key="2">
    <citation type="submission" date="2016-08" db="EMBL/GenBank/DDBJ databases">
        <authorList>
            <person name="Varghese N."/>
            <person name="Submissions Spin"/>
        </authorList>
    </citation>
    <scope>NUCLEOTIDE SEQUENCE [LARGE SCALE GENOMIC DNA]</scope>
    <source>
        <strain evidence="3 5">HL-109</strain>
    </source>
</reference>
<dbReference type="RefSeq" id="WP_074445869.1">
    <property type="nucleotide sequence ID" value="NZ_FMBM01000002.1"/>
</dbReference>
<evidence type="ECO:0000256" key="1">
    <source>
        <dbReference type="SAM" id="MobiDB-lite"/>
    </source>
</evidence>
<evidence type="ECO:0000313" key="2">
    <source>
        <dbReference type="EMBL" id="KPQ11457.1"/>
    </source>
</evidence>
<reference evidence="2 4" key="1">
    <citation type="submission" date="2015-09" db="EMBL/GenBank/DDBJ databases">
        <title>Identification and resolution of microdiversity through metagenomic sequencing of parallel consortia.</title>
        <authorList>
            <person name="Nelson W.C."/>
            <person name="Romine M.F."/>
            <person name="Lindemann S.R."/>
        </authorList>
    </citation>
    <scope>NUCLEOTIDE SEQUENCE [LARGE SCALE GENOMIC DNA]</scope>
    <source>
        <strain evidence="2">HL-109</strain>
    </source>
</reference>
<accession>A0A0P7Y4E9</accession>
<dbReference type="EMBL" id="LJSX01000007">
    <property type="protein sequence ID" value="KPQ11457.1"/>
    <property type="molecule type" value="Genomic_DNA"/>
</dbReference>
<dbReference type="Proteomes" id="UP000182800">
    <property type="component" value="Unassembled WGS sequence"/>
</dbReference>
<proteinExistence type="predicted"/>
<feature type="region of interest" description="Disordered" evidence="1">
    <location>
        <begin position="1"/>
        <end position="45"/>
    </location>
</feature>
<sequence length="325" mass="34071">MTPVQGRVQSAVSPQPGAVSAPVDDGAWLRSPRLTGNDGDSGHPRHRRVPIILESACEDPSALLALLGEVRIAALTGLPEAAISNFAHARAGLQRRFAARLRERLGLTRRQVAAARHIPGDPAIIMRAIGFFATTMRLADTPRVMGRDAMRRLAERYGEEALSFALVQRPLLTQSIEALREFIAEPPVSDADKRMFVRALAAHGHDGAACVALLLDLPVAIATRGFADRFDAVITGLPTLAARALTRVIGDHAAADTHQDTSGGGHSVMPSPEEVHAAEAQWRADGLADDPAAAGGDAASDASMTGEIAVGKDGSPGGENDEPAA</sequence>
<protein>
    <submittedName>
        <fullName evidence="2">Uncharacterized protein</fullName>
    </submittedName>
</protein>
<feature type="compositionally biased region" description="Low complexity" evidence="1">
    <location>
        <begin position="289"/>
        <end position="302"/>
    </location>
</feature>
<name>A0A0P7Y4E9_9HYPH</name>
<feature type="region of interest" description="Disordered" evidence="1">
    <location>
        <begin position="255"/>
        <end position="325"/>
    </location>
</feature>
<dbReference type="AlphaFoldDB" id="A0A0P7Y4E9"/>
<organism evidence="2 4">
    <name type="scientific">Saliniramus fredricksonii</name>
    <dbReference type="NCBI Taxonomy" id="1653334"/>
    <lineage>
        <taxon>Bacteria</taxon>
        <taxon>Pseudomonadati</taxon>
        <taxon>Pseudomonadota</taxon>
        <taxon>Alphaproteobacteria</taxon>
        <taxon>Hyphomicrobiales</taxon>
        <taxon>Salinarimonadaceae</taxon>
        <taxon>Saliniramus</taxon>
    </lineage>
</organism>
<dbReference type="EMBL" id="FMBM01000002">
    <property type="protein sequence ID" value="SCC82364.1"/>
    <property type="molecule type" value="Genomic_DNA"/>
</dbReference>
<evidence type="ECO:0000313" key="4">
    <source>
        <dbReference type="Proteomes" id="UP000050497"/>
    </source>
</evidence>
<comment type="caution">
    <text evidence="2">The sequence shown here is derived from an EMBL/GenBank/DDBJ whole genome shotgun (WGS) entry which is preliminary data.</text>
</comment>
<gene>
    <name evidence="3" type="ORF">GA0071312_3355</name>
    <name evidence="2" type="ORF">HLUCCO17_06010</name>
</gene>
<evidence type="ECO:0000313" key="5">
    <source>
        <dbReference type="Proteomes" id="UP000182800"/>
    </source>
</evidence>
<dbReference type="Proteomes" id="UP000050497">
    <property type="component" value="Unassembled WGS sequence"/>
</dbReference>
<keyword evidence="5" id="KW-1185">Reference proteome</keyword>